<keyword evidence="3" id="KW-1185">Reference proteome</keyword>
<name>A0A1S4EPX8_DIACI</name>
<keyword evidence="1" id="KW-0175">Coiled coil</keyword>
<accession>A0A1S4EPX8</accession>
<dbReference type="Gene3D" id="3.30.70.1820">
    <property type="entry name" value="L1 transposable element, RRM domain"/>
    <property type="match status" value="1"/>
</dbReference>
<evidence type="ECO:0000256" key="1">
    <source>
        <dbReference type="SAM" id="Coils"/>
    </source>
</evidence>
<dbReference type="KEGG" id="dci:103521167"/>
<evidence type="ECO:0000313" key="5">
    <source>
        <dbReference type="RefSeq" id="XP_017304219.1"/>
    </source>
</evidence>
<evidence type="ECO:0000313" key="4">
    <source>
        <dbReference type="RefSeq" id="XP_008484496.1"/>
    </source>
</evidence>
<feature type="coiled-coil region" evidence="1">
    <location>
        <begin position="34"/>
        <end position="75"/>
    </location>
</feature>
<feature type="region of interest" description="Disordered" evidence="2">
    <location>
        <begin position="211"/>
        <end position="300"/>
    </location>
</feature>
<dbReference type="OMA" id="PPCCVAI"/>
<protein>
    <submittedName>
        <fullName evidence="4 5">Uncharacterized protein LOC103521167</fullName>
    </submittedName>
</protein>
<gene>
    <name evidence="4 5" type="primary">LOC103521167</name>
</gene>
<dbReference type="PaxDb" id="121845-A0A1S4EPX8"/>
<dbReference type="PANTHER" id="PTHR11505">
    <property type="entry name" value="L1 TRANSPOSABLE ELEMENT-RELATED"/>
    <property type="match status" value="1"/>
</dbReference>
<dbReference type="GeneID" id="103521167"/>
<dbReference type="RefSeq" id="XP_017304219.1">
    <property type="nucleotide sequence ID" value="XM_017448730.2"/>
</dbReference>
<organism evidence="5">
    <name type="scientific">Diaphorina citri</name>
    <name type="common">Asian citrus psyllid</name>
    <dbReference type="NCBI Taxonomy" id="121845"/>
    <lineage>
        <taxon>Eukaryota</taxon>
        <taxon>Metazoa</taxon>
        <taxon>Ecdysozoa</taxon>
        <taxon>Arthropoda</taxon>
        <taxon>Hexapoda</taxon>
        <taxon>Insecta</taxon>
        <taxon>Pterygota</taxon>
        <taxon>Neoptera</taxon>
        <taxon>Paraneoptera</taxon>
        <taxon>Hemiptera</taxon>
        <taxon>Sternorrhyncha</taxon>
        <taxon>Psylloidea</taxon>
        <taxon>Psyllidae</taxon>
        <taxon>Diaphorininae</taxon>
        <taxon>Diaphorina</taxon>
    </lineage>
</organism>
<dbReference type="RefSeq" id="XP_008484496.1">
    <property type="nucleotide sequence ID" value="XM_008486274.3"/>
</dbReference>
<feature type="compositionally biased region" description="Basic and acidic residues" evidence="2">
    <location>
        <begin position="280"/>
        <end position="300"/>
    </location>
</feature>
<feature type="compositionally biased region" description="Basic and acidic residues" evidence="2">
    <location>
        <begin position="211"/>
        <end position="232"/>
    </location>
</feature>
<reference evidence="4 5" key="1">
    <citation type="submission" date="2023-09" db="UniProtKB">
        <authorList>
            <consortium name="RefSeq"/>
        </authorList>
    </citation>
    <scope>IDENTIFICATION</scope>
</reference>
<proteinExistence type="predicted"/>
<dbReference type="STRING" id="121845.A0A1S4EPX8"/>
<dbReference type="Proteomes" id="UP000079169">
    <property type="component" value="Unplaced"/>
</dbReference>
<feature type="compositionally biased region" description="Acidic residues" evidence="2">
    <location>
        <begin position="249"/>
        <end position="264"/>
    </location>
</feature>
<dbReference type="InterPro" id="IPR004244">
    <property type="entry name" value="Transposase_22"/>
</dbReference>
<evidence type="ECO:0000313" key="3">
    <source>
        <dbReference type="Proteomes" id="UP000079169"/>
    </source>
</evidence>
<dbReference type="AlphaFoldDB" id="A0A1S4EPX8"/>
<sequence length="300" mass="35590">MASGSKDAESAILQRLEEMQMSQKKEAKYIKTYLSKLNNTNKAIEKKVDEIKESNAEMREKVQSLEKRIDPIERERRQKNILIYGLKEEQNETWQALENMVLNTFQNQMKINIQLHEIDRIKRVGRKVSSEGRLVIVTLTTIRRKIDIIRNRRELRGTTVRIQEDFTKEVVEARKRLYPQLKMMREKGRKAVMRYDKLYIDGVVWNGGNNEEKEEVRQKRKPSESPEVRTENGGKQVKRKPNAQHYEMNSDEEEEDMEFYTDSEEFNHEDTTQETLLQIEKVKEKDENHMDHGTQGDEEA</sequence>
<evidence type="ECO:0000256" key="2">
    <source>
        <dbReference type="SAM" id="MobiDB-lite"/>
    </source>
</evidence>